<organism evidence="3 4">
    <name type="scientific">Oceaniferula flava</name>
    <dbReference type="NCBI Taxonomy" id="2800421"/>
    <lineage>
        <taxon>Bacteria</taxon>
        <taxon>Pseudomonadati</taxon>
        <taxon>Verrucomicrobiota</taxon>
        <taxon>Verrucomicrobiia</taxon>
        <taxon>Verrucomicrobiales</taxon>
        <taxon>Verrucomicrobiaceae</taxon>
        <taxon>Oceaniferula</taxon>
    </lineage>
</organism>
<evidence type="ECO:0000259" key="2">
    <source>
        <dbReference type="Pfam" id="PF07589"/>
    </source>
</evidence>
<evidence type="ECO:0000313" key="4">
    <source>
        <dbReference type="Proteomes" id="UP000634206"/>
    </source>
</evidence>
<dbReference type="AlphaFoldDB" id="A0AAE2VBG2"/>
<keyword evidence="4" id="KW-1185">Reference proteome</keyword>
<name>A0AAE2VBG2_9BACT</name>
<feature type="signal peptide" evidence="1">
    <location>
        <begin position="1"/>
        <end position="23"/>
    </location>
</feature>
<dbReference type="InterPro" id="IPR013424">
    <property type="entry name" value="Ice-binding_C"/>
</dbReference>
<reference evidence="3" key="1">
    <citation type="submission" date="2021-01" db="EMBL/GenBank/DDBJ databases">
        <title>Modified the classification status of verrucomicrobia.</title>
        <authorList>
            <person name="Feng X."/>
        </authorList>
    </citation>
    <scope>NUCLEOTIDE SEQUENCE</scope>
    <source>
        <strain evidence="3">5K15</strain>
    </source>
</reference>
<sequence length="233" mass="23960">MINTQTLKLTALFIALAPLSASAASLSVDFHGSVAPGFVRWDSSLGDDTDVNTQGAFHQVLTSTSDTYTAASTGFANDISATMTATNINTGANVSMFDLQNRANAPVEIYEDIVGASGSTGALALTINGLVIGQAYTLSVYALDSNGGTTNSDIREYTLTNGSSSTIDNVQWSANDFDASYSFVAEGASVTVQNTAGTAGSAMNGFTLTSVPEPSSAALLGLGGIALIMRRRK</sequence>
<accession>A0AAE2VBG2</accession>
<dbReference type="EMBL" id="JAENIG010000001">
    <property type="protein sequence ID" value="MBK1853721.1"/>
    <property type="molecule type" value="Genomic_DNA"/>
</dbReference>
<comment type="caution">
    <text evidence="3">The sequence shown here is derived from an EMBL/GenBank/DDBJ whole genome shotgun (WGS) entry which is preliminary data.</text>
</comment>
<proteinExistence type="predicted"/>
<evidence type="ECO:0000256" key="1">
    <source>
        <dbReference type="SAM" id="SignalP"/>
    </source>
</evidence>
<protein>
    <submittedName>
        <fullName evidence="3">PEP-CTERM sorting domain-containing protein</fullName>
    </submittedName>
</protein>
<dbReference type="RefSeq" id="WP_309488317.1">
    <property type="nucleotide sequence ID" value="NZ_JAENIG010000001.1"/>
</dbReference>
<keyword evidence="1" id="KW-0732">Signal</keyword>
<dbReference type="NCBIfam" id="TIGR02595">
    <property type="entry name" value="PEP_CTERM"/>
    <property type="match status" value="1"/>
</dbReference>
<feature type="chain" id="PRO_5042071391" evidence="1">
    <location>
        <begin position="24"/>
        <end position="233"/>
    </location>
</feature>
<evidence type="ECO:0000313" key="3">
    <source>
        <dbReference type="EMBL" id="MBK1853721.1"/>
    </source>
</evidence>
<feature type="domain" description="Ice-binding protein C-terminal" evidence="2">
    <location>
        <begin position="210"/>
        <end position="232"/>
    </location>
</feature>
<dbReference type="Proteomes" id="UP000634206">
    <property type="component" value="Unassembled WGS sequence"/>
</dbReference>
<gene>
    <name evidence="3" type="ORF">JIN83_02010</name>
</gene>
<dbReference type="Pfam" id="PF07589">
    <property type="entry name" value="PEP-CTERM"/>
    <property type="match status" value="1"/>
</dbReference>